<feature type="non-terminal residue" evidence="1">
    <location>
        <position position="51"/>
    </location>
</feature>
<evidence type="ECO:0000313" key="2">
    <source>
        <dbReference type="Proteomes" id="UP000269945"/>
    </source>
</evidence>
<comment type="caution">
    <text evidence="1">The sequence shown here is derived from an EMBL/GenBank/DDBJ whole genome shotgun (WGS) entry which is preliminary data.</text>
</comment>
<name>A0A9X9LVD8_GULGU</name>
<dbReference type="Proteomes" id="UP000269945">
    <property type="component" value="Unassembled WGS sequence"/>
</dbReference>
<reference evidence="1 2" key="1">
    <citation type="submission" date="2018-10" db="EMBL/GenBank/DDBJ databases">
        <authorList>
            <person name="Ekblom R."/>
            <person name="Jareborg N."/>
        </authorList>
    </citation>
    <scope>NUCLEOTIDE SEQUENCE [LARGE SCALE GENOMIC DNA]</scope>
    <source>
        <tissue evidence="1">Muscle</tissue>
    </source>
</reference>
<accession>A0A9X9LVD8</accession>
<sequence length="51" mass="5849">MQCPLFLPSFYTRITARYPCMSKRFCYVLLGIIMSKSVLNHIIHSVLVSAV</sequence>
<organism evidence="1 2">
    <name type="scientific">Gulo gulo</name>
    <name type="common">Wolverine</name>
    <name type="synonym">Gluton</name>
    <dbReference type="NCBI Taxonomy" id="48420"/>
    <lineage>
        <taxon>Eukaryota</taxon>
        <taxon>Metazoa</taxon>
        <taxon>Chordata</taxon>
        <taxon>Craniata</taxon>
        <taxon>Vertebrata</taxon>
        <taxon>Euteleostomi</taxon>
        <taxon>Mammalia</taxon>
        <taxon>Eutheria</taxon>
        <taxon>Laurasiatheria</taxon>
        <taxon>Carnivora</taxon>
        <taxon>Caniformia</taxon>
        <taxon>Musteloidea</taxon>
        <taxon>Mustelidae</taxon>
        <taxon>Guloninae</taxon>
        <taxon>Gulo</taxon>
    </lineage>
</organism>
<gene>
    <name evidence="1" type="ORF">BN2614_LOCUS2</name>
</gene>
<evidence type="ECO:0000313" key="1">
    <source>
        <dbReference type="EMBL" id="VCW97270.1"/>
    </source>
</evidence>
<dbReference type="EMBL" id="CYRY02021193">
    <property type="protein sequence ID" value="VCW97270.1"/>
    <property type="molecule type" value="Genomic_DNA"/>
</dbReference>
<protein>
    <submittedName>
        <fullName evidence="1">Uncharacterized protein</fullName>
    </submittedName>
</protein>
<proteinExistence type="predicted"/>
<dbReference type="AlphaFoldDB" id="A0A9X9LVD8"/>
<keyword evidence="2" id="KW-1185">Reference proteome</keyword>